<organism evidence="1 2">
    <name type="scientific">Steinernema glaseri</name>
    <dbReference type="NCBI Taxonomy" id="37863"/>
    <lineage>
        <taxon>Eukaryota</taxon>
        <taxon>Metazoa</taxon>
        <taxon>Ecdysozoa</taxon>
        <taxon>Nematoda</taxon>
        <taxon>Chromadorea</taxon>
        <taxon>Rhabditida</taxon>
        <taxon>Tylenchina</taxon>
        <taxon>Panagrolaimomorpha</taxon>
        <taxon>Strongyloidoidea</taxon>
        <taxon>Steinernematidae</taxon>
        <taxon>Steinernema</taxon>
    </lineage>
</organism>
<sequence>MTTATSSHPDSLFVCALFLCSRSPICQTALSPLHSNSRLLSTIVSILASSARSKQLGLTRGFDVCAAGTVGETVCGVSCFSNQVDDAMEKRRTCAPKQTFGLLFSDCACLINNRDVSSLFDNRASSRSSSISLHYHA</sequence>
<reference evidence="2" key="1">
    <citation type="submission" date="2016-11" db="UniProtKB">
        <authorList>
            <consortium name="WormBaseParasite"/>
        </authorList>
    </citation>
    <scope>IDENTIFICATION</scope>
</reference>
<accession>A0A1I7ZJI6</accession>
<name>A0A1I7ZJI6_9BILA</name>
<proteinExistence type="predicted"/>
<dbReference type="Proteomes" id="UP000095287">
    <property type="component" value="Unplaced"/>
</dbReference>
<dbReference type="AlphaFoldDB" id="A0A1I7ZJI6"/>
<keyword evidence="1" id="KW-1185">Reference proteome</keyword>
<protein>
    <submittedName>
        <fullName evidence="2">Secreted protein</fullName>
    </submittedName>
</protein>
<evidence type="ECO:0000313" key="1">
    <source>
        <dbReference type="Proteomes" id="UP000095287"/>
    </source>
</evidence>
<evidence type="ECO:0000313" key="2">
    <source>
        <dbReference type="WBParaSite" id="L893_g26815.t1"/>
    </source>
</evidence>
<dbReference type="WBParaSite" id="L893_g26815.t1">
    <property type="protein sequence ID" value="L893_g26815.t1"/>
    <property type="gene ID" value="L893_g26815"/>
</dbReference>